<dbReference type="PRINTS" id="PR00700">
    <property type="entry name" value="PRTYPHPHTASE"/>
</dbReference>
<dbReference type="Proteomes" id="UP001519460">
    <property type="component" value="Unassembled WGS sequence"/>
</dbReference>
<protein>
    <recommendedName>
        <fullName evidence="2">protein-tyrosine-phosphatase</fullName>
        <ecNumber evidence="2">3.1.3.48</ecNumber>
    </recommendedName>
</protein>
<dbReference type="CDD" id="cd00047">
    <property type="entry name" value="PTPc"/>
    <property type="match status" value="2"/>
</dbReference>
<dbReference type="PANTHER" id="PTHR19134:SF562">
    <property type="entry name" value="PROTEIN-TYROSINE-PHOSPHATASE"/>
    <property type="match status" value="1"/>
</dbReference>
<dbReference type="PANTHER" id="PTHR19134">
    <property type="entry name" value="RECEPTOR-TYPE TYROSINE-PROTEIN PHOSPHATASE"/>
    <property type="match status" value="1"/>
</dbReference>
<evidence type="ECO:0000256" key="7">
    <source>
        <dbReference type="SAM" id="Phobius"/>
    </source>
</evidence>
<dbReference type="Gene3D" id="3.90.190.10">
    <property type="entry name" value="Protein tyrosine phosphatase superfamily"/>
    <property type="match status" value="2"/>
</dbReference>
<dbReference type="EC" id="3.1.3.48" evidence="2"/>
<dbReference type="SUPFAM" id="SSF52799">
    <property type="entry name" value="(Phosphotyrosine protein) phosphatases II"/>
    <property type="match status" value="2"/>
</dbReference>
<evidence type="ECO:0000256" key="1">
    <source>
        <dbReference type="ARBA" id="ARBA00009580"/>
    </source>
</evidence>
<feature type="non-terminal residue" evidence="10">
    <location>
        <position position="886"/>
    </location>
</feature>
<dbReference type="AlphaFoldDB" id="A0ABD0JNK1"/>
<dbReference type="InterPro" id="IPR016130">
    <property type="entry name" value="Tyr_Pase_AS"/>
</dbReference>
<dbReference type="InterPro" id="IPR003595">
    <property type="entry name" value="Tyr_Pase_cat"/>
</dbReference>
<sequence length="886" mass="97490">MSMVDILVDEDPCYTFGNVSKGGTRDLTVNCTGGVMFGSVVRVAKFNMSNATGDYAINLCEFQIFKCDNGRYGRNCSQACGNCERGSSCHHVNGNCSLCEGNFQLPLCTECFNGSYGMDCGESCGHCRNISACAHDTGICETGCADGFTGDVCKEALQGEGGPGGSNNTGTIAGAVVGVIVAVVLAVAVVVVVKRRRRQAVEKPGREVSWNTLSGSRSNDNVYQNVSTSDNNQSQPSSATHWHGNDARQQKPTAAVKPEPKSQHRNQGATNGGTAYASVGTSGQGGQLAVVPSPPPALDETMDDIELVVDAANGDMAREKNDVYYCDDVYMTSEAARLKLDAVQQRLLDKLRNKELLDEEFAKLNMGLKRAHKAGAAEENKYKNRFKSILPYDDTRVVLRGDPDPGSNDYVNASYIRGPRSDKVYIAAQGAKKNTVGDFWKLVWQEGVTHIVMLTNTQEGEKKKCEQYWPSKGASQTYGSFDVTGLDVEKRADYVIREFIVKDKDGSSRHVTQYHYVTWLDHSVPSTTALVDFWRTVTTSHWRKQSQSPLFVHCSAGVGRTGTFIGLDIAMSGAENASKIDVFRIVERMREDRCNMIQAKSQYRFLYEAVLEAYTSRDTRVDVATFEGLFPDTVDPNTPQGRIDSEFGRLKQIRVLQKKPSHTEAEREENLDKNRNPSLLPDDNHLVYLTRHVRGRNQYINAVFMPTFVATHGCIATQLPLPHTMVDMWRMVAGNGVTTIVSLGSEVDGSEKTGCYWPRREGQEMTFGPFTVVFENMSDLGHHLKCYQLTVKDASDSNVVRLLHYSDWKGEVPGSAADLLQLAEAVVTEEDRNSTVVVQCIDGVSKSGLFCAICDVIRRITSVGDVDIYMAVRQAQIPRPETVASL</sequence>
<feature type="region of interest" description="Disordered" evidence="6">
    <location>
        <begin position="198"/>
        <end position="300"/>
    </location>
</feature>
<dbReference type="InterPro" id="IPR000387">
    <property type="entry name" value="Tyr_Pase_dom"/>
</dbReference>
<reference evidence="10 11" key="1">
    <citation type="journal article" date="2023" name="Sci. Data">
        <title>Genome assembly of the Korean intertidal mud-creeper Batillaria attramentaria.</title>
        <authorList>
            <person name="Patra A.K."/>
            <person name="Ho P.T."/>
            <person name="Jun S."/>
            <person name="Lee S.J."/>
            <person name="Kim Y."/>
            <person name="Won Y.J."/>
        </authorList>
    </citation>
    <scope>NUCLEOTIDE SEQUENCE [LARGE SCALE GENOMIC DNA]</scope>
    <source>
        <strain evidence="10">Wonlab-2016</strain>
    </source>
</reference>
<keyword evidence="11" id="KW-1185">Reference proteome</keyword>
<feature type="domain" description="Tyrosine specific protein phosphatases" evidence="9">
    <location>
        <begin position="531"/>
        <end position="604"/>
    </location>
</feature>
<dbReference type="PROSITE" id="PS50055">
    <property type="entry name" value="TYR_PHOSPHATASE_PTP"/>
    <property type="match status" value="2"/>
</dbReference>
<evidence type="ECO:0000313" key="11">
    <source>
        <dbReference type="Proteomes" id="UP001519460"/>
    </source>
</evidence>
<proteinExistence type="inferred from homology"/>
<evidence type="ECO:0000259" key="8">
    <source>
        <dbReference type="PROSITE" id="PS50055"/>
    </source>
</evidence>
<accession>A0ABD0JNK1</accession>
<dbReference type="Gene3D" id="2.170.300.10">
    <property type="entry name" value="Tie2 ligand-binding domain superfamily"/>
    <property type="match status" value="1"/>
</dbReference>
<feature type="transmembrane region" description="Helical" evidence="7">
    <location>
        <begin position="172"/>
        <end position="193"/>
    </location>
</feature>
<dbReference type="GO" id="GO:0004725">
    <property type="term" value="F:protein tyrosine phosphatase activity"/>
    <property type="evidence" value="ECO:0007669"/>
    <property type="project" value="UniProtKB-EC"/>
</dbReference>
<feature type="domain" description="Tyrosine-protein phosphatase" evidence="8">
    <location>
        <begin position="643"/>
        <end position="886"/>
    </location>
</feature>
<evidence type="ECO:0000313" key="10">
    <source>
        <dbReference type="EMBL" id="KAK7476502.1"/>
    </source>
</evidence>
<dbReference type="PROSITE" id="PS00383">
    <property type="entry name" value="TYR_PHOSPHATASE_1"/>
    <property type="match status" value="1"/>
</dbReference>
<evidence type="ECO:0000256" key="2">
    <source>
        <dbReference type="ARBA" id="ARBA00013064"/>
    </source>
</evidence>
<dbReference type="InterPro" id="IPR050348">
    <property type="entry name" value="Protein-Tyr_Phosphatase"/>
</dbReference>
<dbReference type="SMART" id="SM00194">
    <property type="entry name" value="PTPc"/>
    <property type="match status" value="2"/>
</dbReference>
<dbReference type="EMBL" id="JACVVK020000374">
    <property type="protein sequence ID" value="KAK7476502.1"/>
    <property type="molecule type" value="Genomic_DNA"/>
</dbReference>
<dbReference type="Pfam" id="PF00102">
    <property type="entry name" value="Y_phosphatase"/>
    <property type="match status" value="2"/>
</dbReference>
<keyword evidence="3" id="KW-0378">Hydrolase</keyword>
<dbReference type="InterPro" id="IPR000242">
    <property type="entry name" value="PTP_cat"/>
</dbReference>
<evidence type="ECO:0000256" key="3">
    <source>
        <dbReference type="ARBA" id="ARBA00022801"/>
    </source>
</evidence>
<dbReference type="InterPro" id="IPR029021">
    <property type="entry name" value="Prot-tyrosine_phosphatase-like"/>
</dbReference>
<keyword evidence="7" id="KW-1133">Transmembrane helix</keyword>
<keyword evidence="7" id="KW-0472">Membrane</keyword>
<evidence type="ECO:0000256" key="6">
    <source>
        <dbReference type="SAM" id="MobiDB-lite"/>
    </source>
</evidence>
<organism evidence="10 11">
    <name type="scientific">Batillaria attramentaria</name>
    <dbReference type="NCBI Taxonomy" id="370345"/>
    <lineage>
        <taxon>Eukaryota</taxon>
        <taxon>Metazoa</taxon>
        <taxon>Spiralia</taxon>
        <taxon>Lophotrochozoa</taxon>
        <taxon>Mollusca</taxon>
        <taxon>Gastropoda</taxon>
        <taxon>Caenogastropoda</taxon>
        <taxon>Sorbeoconcha</taxon>
        <taxon>Cerithioidea</taxon>
        <taxon>Batillariidae</taxon>
        <taxon>Batillaria</taxon>
    </lineage>
</organism>
<feature type="compositionally biased region" description="Basic and acidic residues" evidence="6">
    <location>
        <begin position="661"/>
        <end position="675"/>
    </location>
</feature>
<gene>
    <name evidence="10" type="ORF">BaRGS_00032250</name>
</gene>
<comment type="catalytic activity">
    <reaction evidence="5">
        <text>O-phospho-L-tyrosyl-[protein] + H2O = L-tyrosyl-[protein] + phosphate</text>
        <dbReference type="Rhea" id="RHEA:10684"/>
        <dbReference type="Rhea" id="RHEA-COMP:10136"/>
        <dbReference type="Rhea" id="RHEA-COMP:20101"/>
        <dbReference type="ChEBI" id="CHEBI:15377"/>
        <dbReference type="ChEBI" id="CHEBI:43474"/>
        <dbReference type="ChEBI" id="CHEBI:46858"/>
        <dbReference type="ChEBI" id="CHEBI:61978"/>
        <dbReference type="EC" id="3.1.3.48"/>
    </reaction>
</comment>
<dbReference type="PROSITE" id="PS50056">
    <property type="entry name" value="TYR_PHOSPHATASE_2"/>
    <property type="match status" value="2"/>
</dbReference>
<name>A0ABD0JNK1_9CAEN</name>
<keyword evidence="7" id="KW-0812">Transmembrane</keyword>
<feature type="domain" description="Tyrosine specific protein phosphatases" evidence="9">
    <location>
        <begin position="817"/>
        <end position="886"/>
    </location>
</feature>
<evidence type="ECO:0000256" key="4">
    <source>
        <dbReference type="ARBA" id="ARBA00022912"/>
    </source>
</evidence>
<comment type="caution">
    <text evidence="10">The sequence shown here is derived from an EMBL/GenBank/DDBJ whole genome shotgun (WGS) entry which is preliminary data.</text>
</comment>
<evidence type="ECO:0000256" key="5">
    <source>
        <dbReference type="ARBA" id="ARBA00051722"/>
    </source>
</evidence>
<feature type="compositionally biased region" description="Polar residues" evidence="6">
    <location>
        <begin position="209"/>
        <end position="240"/>
    </location>
</feature>
<dbReference type="FunFam" id="3.90.190.10:FF:000102">
    <property type="entry name" value="Receptor-type tyrosine-protein phosphatase"/>
    <property type="match status" value="1"/>
</dbReference>
<feature type="region of interest" description="Disordered" evidence="6">
    <location>
        <begin position="658"/>
        <end position="678"/>
    </location>
</feature>
<keyword evidence="4" id="KW-0904">Protein phosphatase</keyword>
<dbReference type="SMART" id="SM00404">
    <property type="entry name" value="PTPc_motif"/>
    <property type="match status" value="2"/>
</dbReference>
<feature type="domain" description="Tyrosine-protein phosphatase" evidence="8">
    <location>
        <begin position="357"/>
        <end position="613"/>
    </location>
</feature>
<evidence type="ECO:0000259" key="9">
    <source>
        <dbReference type="PROSITE" id="PS50056"/>
    </source>
</evidence>
<comment type="similarity">
    <text evidence="1">Belongs to the protein-tyrosine phosphatase family.</text>
</comment>